<sequence>MAAKNTCKGVISVFKILSNTDRSKAADLSSNVATTSNFDDLLVLNLRLLWQALENDENLKKFCELKTYFCGYFEKKSCSEGQKDALNSTEVEGTSVLNNHKENESSCNSLEKTITNNNSKTVRWIFCQICLQALRCLKNTLQAMKGSDNTAKGPAVDLSISDQQLVKTVIQLIVVLGICPNLLQGVGIPVEQRTGFSAALGSEQDIKCPKCLYECVTTLVSCLNEPSLSLVILSKHLADILAALMQLGYCREVCDESSCIDQSTGQDSLAIGKKPTGISQGNCALKSEGQDGELSGHRRGQNDTQLNESCNEESFNIMKICEGGIFISKAQQEECKRTLNNIISKMYQPLIIRELLFLQGSMSGQRANQKESKTVKLGSADRKEKSVRRAPMPEELNNVKLEGKAVTRTPKWMKDVCGHLLSKCLTKKNGVQSVLRAVLEGTSGGANEWKICEAIAKVIANCPLQMQLPDEYYKSISPQVLMLLQLPSSKLQQQYSQASVLIIHAMLRKYPEIAAKYITDPLMWPFLIATQEPGKNSKTVLVDEKEMTRCIEGLHKVFVASPNSSQVLTENMERIVVPVFELFCFARHSASHVKTALLELLSTFFKRTNNFTALETLYVFVCQERPDSESKNAFLKSEDLAERSDDARNLSKDVGEHSEVCIPKITVMAKNCSFGYGEGGGVLLQNVHPSETERNENPFGEIFGKENESYETRALCVVEVLQNLRKDEIPGNFFLYLLQQVQEIILKPNFREIGRMKALVIFNALALMCEKLGPSVLKNTGHMIQFIDTTLTRAHHVYMESMDAESGAGGAVKVEASDFVKLQTLTPILREIAENHVEEEITEQANDLLVVILTKTTVLAEKTRREGAKGDGKGTMTAKAELNTETNASQWIPNDETSLNLDFDTAFEQLCDPLLPVRGHALMRLATLLKSRDPNALEKVEILVKTFRDSLIHEDSYIYFAAVEGLVAAADVRADDVIPRLAREFMTCCEEGTEATGSEDDKGEYKGLTKGESRVRR</sequence>
<evidence type="ECO:0000259" key="3">
    <source>
        <dbReference type="Pfam" id="PF10363"/>
    </source>
</evidence>
<gene>
    <name evidence="6" type="ORF">PACLA_8A029432</name>
</gene>
<feature type="non-terminal residue" evidence="6">
    <location>
        <position position="1017"/>
    </location>
</feature>
<dbReference type="InterPro" id="IPR057407">
    <property type="entry name" value="HEAT_TANGO6"/>
</dbReference>
<feature type="region of interest" description="Disordered" evidence="2">
    <location>
        <begin position="992"/>
        <end position="1017"/>
    </location>
</feature>
<dbReference type="InterPro" id="IPR016024">
    <property type="entry name" value="ARM-type_fold"/>
</dbReference>
<feature type="domain" description="TANGO6 N-terminal" evidence="5">
    <location>
        <begin position="327"/>
        <end position="424"/>
    </location>
</feature>
<feature type="domain" description="TANGO6 HEAT repeat" evidence="4">
    <location>
        <begin position="425"/>
        <end position="726"/>
    </location>
</feature>
<feature type="domain" description="TANGO6 N-terminal" evidence="5">
    <location>
        <begin position="115"/>
        <end position="254"/>
    </location>
</feature>
<name>A0A7D9HUQ4_PARCT</name>
<accession>A0A7D9HUQ4</accession>
<proteinExistence type="inferred from homology"/>
<dbReference type="EMBL" id="CACRXK020001643">
    <property type="protein sequence ID" value="CAB3990345.1"/>
    <property type="molecule type" value="Genomic_DNA"/>
</dbReference>
<feature type="region of interest" description="Disordered" evidence="2">
    <location>
        <begin position="367"/>
        <end position="389"/>
    </location>
</feature>
<dbReference type="SUPFAM" id="SSF48371">
    <property type="entry name" value="ARM repeat"/>
    <property type="match status" value="1"/>
</dbReference>
<evidence type="ECO:0000313" key="6">
    <source>
        <dbReference type="EMBL" id="CAB3990345.1"/>
    </source>
</evidence>
<reference evidence="6" key="1">
    <citation type="submission" date="2020-04" db="EMBL/GenBank/DDBJ databases">
        <authorList>
            <person name="Alioto T."/>
            <person name="Alioto T."/>
            <person name="Gomez Garrido J."/>
        </authorList>
    </citation>
    <scope>NUCLEOTIDE SEQUENCE</scope>
    <source>
        <strain evidence="6">A484AB</strain>
    </source>
</reference>
<dbReference type="Pfam" id="PF10363">
    <property type="entry name" value="RTP1_C1"/>
    <property type="match status" value="1"/>
</dbReference>
<feature type="compositionally biased region" description="Basic and acidic residues" evidence="2">
    <location>
        <begin position="368"/>
        <end position="384"/>
    </location>
</feature>
<dbReference type="InterPro" id="IPR019451">
    <property type="entry name" value="Rtp1_C1"/>
</dbReference>
<dbReference type="InterPro" id="IPR039600">
    <property type="entry name" value="TANGO6/Rtp1"/>
</dbReference>
<dbReference type="PANTHER" id="PTHR20959:SF1">
    <property type="entry name" value="TRANSPORT AND GOLGI ORGANIZATION PROTEIN 6 HOMOLOG"/>
    <property type="match status" value="1"/>
</dbReference>
<comment type="caution">
    <text evidence="6">The sequence shown here is derived from an EMBL/GenBank/DDBJ whole genome shotgun (WGS) entry which is preliminary data.</text>
</comment>
<dbReference type="Pfam" id="PF25267">
    <property type="entry name" value="TANGO6_N"/>
    <property type="match status" value="2"/>
</dbReference>
<dbReference type="Proteomes" id="UP001152795">
    <property type="component" value="Unassembled WGS sequence"/>
</dbReference>
<evidence type="ECO:0000259" key="5">
    <source>
        <dbReference type="Pfam" id="PF25267"/>
    </source>
</evidence>
<organism evidence="6 7">
    <name type="scientific">Paramuricea clavata</name>
    <name type="common">Red gorgonian</name>
    <name type="synonym">Violescent sea-whip</name>
    <dbReference type="NCBI Taxonomy" id="317549"/>
    <lineage>
        <taxon>Eukaryota</taxon>
        <taxon>Metazoa</taxon>
        <taxon>Cnidaria</taxon>
        <taxon>Anthozoa</taxon>
        <taxon>Octocorallia</taxon>
        <taxon>Malacalcyonacea</taxon>
        <taxon>Plexauridae</taxon>
        <taxon>Paramuricea</taxon>
    </lineage>
</organism>
<evidence type="ECO:0000259" key="4">
    <source>
        <dbReference type="Pfam" id="PF23565"/>
    </source>
</evidence>
<dbReference type="Pfam" id="PF23565">
    <property type="entry name" value="ARM_TANGO6"/>
    <property type="match status" value="1"/>
</dbReference>
<dbReference type="InterPro" id="IPR057347">
    <property type="entry name" value="TANGO6_N"/>
</dbReference>
<evidence type="ECO:0000313" key="7">
    <source>
        <dbReference type="Proteomes" id="UP001152795"/>
    </source>
</evidence>
<evidence type="ECO:0000256" key="2">
    <source>
        <dbReference type="SAM" id="MobiDB-lite"/>
    </source>
</evidence>
<comment type="similarity">
    <text evidence="1">Belongs to the Tango6 family.</text>
</comment>
<evidence type="ECO:0000256" key="1">
    <source>
        <dbReference type="ARBA" id="ARBA00005724"/>
    </source>
</evidence>
<feature type="domain" description="RNA polymerase II assembly factor Rtp1 C-terminal" evidence="3">
    <location>
        <begin position="903"/>
        <end position="991"/>
    </location>
</feature>
<dbReference type="GO" id="GO:0009306">
    <property type="term" value="P:protein secretion"/>
    <property type="evidence" value="ECO:0007669"/>
    <property type="project" value="TreeGrafter"/>
</dbReference>
<dbReference type="OrthoDB" id="39591at2759"/>
<feature type="compositionally biased region" description="Basic and acidic residues" evidence="2">
    <location>
        <begin position="999"/>
        <end position="1017"/>
    </location>
</feature>
<keyword evidence="7" id="KW-1185">Reference proteome</keyword>
<dbReference type="PANTHER" id="PTHR20959">
    <property type="entry name" value="TRANSPORT AND GOLGI ORGANIZATION PROTEIN 6 FAMILY MEMBER"/>
    <property type="match status" value="1"/>
</dbReference>
<dbReference type="AlphaFoldDB" id="A0A7D9HUQ4"/>
<protein>
    <submittedName>
        <fullName evidence="6">Transport and Golgi organization 6 homolog</fullName>
    </submittedName>
</protein>